<dbReference type="GO" id="GO:0061458">
    <property type="term" value="P:reproductive system development"/>
    <property type="evidence" value="ECO:0007669"/>
    <property type="project" value="TreeGrafter"/>
</dbReference>
<dbReference type="GO" id="GO:0005634">
    <property type="term" value="C:nucleus"/>
    <property type="evidence" value="ECO:0007669"/>
    <property type="project" value="TreeGrafter"/>
</dbReference>
<dbReference type="EMBL" id="ASHM01007719">
    <property type="protein sequence ID" value="PNY15499.1"/>
    <property type="molecule type" value="Genomic_DNA"/>
</dbReference>
<name>A0A2K3PJN3_TRIPR</name>
<dbReference type="PANTHER" id="PTHR47149">
    <property type="entry name" value="F-BOX PROTEIN RMF"/>
    <property type="match status" value="1"/>
</dbReference>
<reference evidence="1 2" key="2">
    <citation type="journal article" date="2017" name="Front. Plant Sci.">
        <title>Gene Classification and Mining of Molecular Markers Useful in Red Clover (Trifolium pratense) Breeding.</title>
        <authorList>
            <person name="Istvanek J."/>
            <person name="Dluhosova J."/>
            <person name="Dluhos P."/>
            <person name="Patkova L."/>
            <person name="Nedelnik J."/>
            <person name="Repkova J."/>
        </authorList>
    </citation>
    <scope>NUCLEOTIDE SEQUENCE [LARGE SCALE GENOMIC DNA]</scope>
    <source>
        <strain evidence="2">cv. Tatra</strain>
        <tissue evidence="1">Young leaves</tissue>
    </source>
</reference>
<dbReference type="AlphaFoldDB" id="A0A2K3PJN3"/>
<gene>
    <name evidence="1" type="ORF">L195_g012195</name>
</gene>
<comment type="caution">
    <text evidence="1">The sequence shown here is derived from an EMBL/GenBank/DDBJ whole genome shotgun (WGS) entry which is preliminary data.</text>
</comment>
<evidence type="ECO:0000313" key="1">
    <source>
        <dbReference type="EMBL" id="PNY15499.1"/>
    </source>
</evidence>
<organism evidence="1 2">
    <name type="scientific">Trifolium pratense</name>
    <name type="common">Red clover</name>
    <dbReference type="NCBI Taxonomy" id="57577"/>
    <lineage>
        <taxon>Eukaryota</taxon>
        <taxon>Viridiplantae</taxon>
        <taxon>Streptophyta</taxon>
        <taxon>Embryophyta</taxon>
        <taxon>Tracheophyta</taxon>
        <taxon>Spermatophyta</taxon>
        <taxon>Magnoliopsida</taxon>
        <taxon>eudicotyledons</taxon>
        <taxon>Gunneridae</taxon>
        <taxon>Pentapetalae</taxon>
        <taxon>rosids</taxon>
        <taxon>fabids</taxon>
        <taxon>Fabales</taxon>
        <taxon>Fabaceae</taxon>
        <taxon>Papilionoideae</taxon>
        <taxon>50 kb inversion clade</taxon>
        <taxon>NPAAA clade</taxon>
        <taxon>Hologalegina</taxon>
        <taxon>IRL clade</taxon>
        <taxon>Trifolieae</taxon>
        <taxon>Trifolium</taxon>
    </lineage>
</organism>
<dbReference type="STRING" id="57577.A0A2K3PJN3"/>
<dbReference type="PANTHER" id="PTHR47149:SF1">
    <property type="entry name" value="F-BOX PROTEIN RMF"/>
    <property type="match status" value="1"/>
</dbReference>
<dbReference type="Proteomes" id="UP000236291">
    <property type="component" value="Unassembled WGS sequence"/>
</dbReference>
<protein>
    <submittedName>
        <fullName evidence="1">Putative F-box plant protein</fullName>
    </submittedName>
</protein>
<evidence type="ECO:0000313" key="2">
    <source>
        <dbReference type="Proteomes" id="UP000236291"/>
    </source>
</evidence>
<sequence length="61" mass="7042">MGDAIWKFVFLRDLQVPSPPPVAFKWSKLYPSAFDGSHSYKFHQQEKHIVSDLTVNNALDH</sequence>
<proteinExistence type="predicted"/>
<reference evidence="1 2" key="1">
    <citation type="journal article" date="2014" name="Am. J. Bot.">
        <title>Genome assembly and annotation for red clover (Trifolium pratense; Fabaceae).</title>
        <authorList>
            <person name="Istvanek J."/>
            <person name="Jaros M."/>
            <person name="Krenek A."/>
            <person name="Repkova J."/>
        </authorList>
    </citation>
    <scope>NUCLEOTIDE SEQUENCE [LARGE SCALE GENOMIC DNA]</scope>
    <source>
        <strain evidence="2">cv. Tatra</strain>
        <tissue evidence="1">Young leaves</tissue>
    </source>
</reference>
<accession>A0A2K3PJN3</accession>